<evidence type="ECO:0000256" key="2">
    <source>
        <dbReference type="SAM" id="MobiDB-lite"/>
    </source>
</evidence>
<feature type="compositionally biased region" description="Polar residues" evidence="2">
    <location>
        <begin position="116"/>
        <end position="135"/>
    </location>
</feature>
<dbReference type="AlphaFoldDB" id="A0A9P5Z9A0"/>
<feature type="region of interest" description="Disordered" evidence="2">
    <location>
        <begin position="67"/>
        <end position="150"/>
    </location>
</feature>
<keyword evidence="1" id="KW-0234">DNA repair</keyword>
<dbReference type="PANTHER" id="PTHR47642">
    <property type="entry name" value="ATP-DEPENDENT DNA HELICASE"/>
    <property type="match status" value="1"/>
</dbReference>
<dbReference type="InterPro" id="IPR003593">
    <property type="entry name" value="AAA+_ATPase"/>
</dbReference>
<dbReference type="GO" id="GO:0000723">
    <property type="term" value="P:telomere maintenance"/>
    <property type="evidence" value="ECO:0007669"/>
    <property type="project" value="InterPro"/>
</dbReference>
<keyword evidence="1" id="KW-0233">DNA recombination</keyword>
<dbReference type="EC" id="5.6.2.3" evidence="1"/>
<comment type="caution">
    <text evidence="4">The sequence shown here is derived from an EMBL/GenBank/DDBJ whole genome shotgun (WGS) entry which is preliminary data.</text>
</comment>
<protein>
    <recommendedName>
        <fullName evidence="1">ATP-dependent DNA helicase</fullName>
        <ecNumber evidence="1">5.6.2.3</ecNumber>
    </recommendedName>
</protein>
<keyword evidence="1" id="KW-0227">DNA damage</keyword>
<sequence length="320" mass="34616">MSKPTKSSQSGLGSVKRDWSQPTAQASQEIPWSSSPQAPIQHRDKPVEKKLTPSEIRLKAIQEALSGISSSSASKEPQPPPFSSLYAKRPISQTNDATAPPPKRARQLPPDWHDSLSGQSLSNTRAPSRTTSLRATENEPPSAGQSSASAHSSKAKIASVFLSQEQTQILKLVTEGESVFYTGSAGTGKSVLLREIIKSLRKKFSKSSDAVAITASTGIAACNIGGVTIHSFAGIGLGIESAEDLVTKIKKNKKASTRWLRTKVLIIDEGWCICIHLTTYYFQRPLFQCPCLTVNYSINLPRSALSSARDQSHLAEFRSL</sequence>
<keyword evidence="1" id="KW-0067">ATP-binding</keyword>
<dbReference type="InterPro" id="IPR051055">
    <property type="entry name" value="PIF1_helicase"/>
</dbReference>
<comment type="cofactor">
    <cofactor evidence="1">
        <name>Mg(2+)</name>
        <dbReference type="ChEBI" id="CHEBI:18420"/>
    </cofactor>
</comment>
<name>A0A9P5Z9A0_9AGAR</name>
<evidence type="ECO:0000313" key="5">
    <source>
        <dbReference type="Proteomes" id="UP000807469"/>
    </source>
</evidence>
<feature type="compositionally biased region" description="Basic and acidic residues" evidence="2">
    <location>
        <begin position="41"/>
        <end position="55"/>
    </location>
</feature>
<keyword evidence="5" id="KW-1185">Reference proteome</keyword>
<dbReference type="SUPFAM" id="SSF52540">
    <property type="entry name" value="P-loop containing nucleoside triphosphate hydrolases"/>
    <property type="match status" value="1"/>
</dbReference>
<comment type="similarity">
    <text evidence="1">Belongs to the helicase family.</text>
</comment>
<reference evidence="4" key="1">
    <citation type="submission" date="2020-11" db="EMBL/GenBank/DDBJ databases">
        <authorList>
            <consortium name="DOE Joint Genome Institute"/>
            <person name="Ahrendt S."/>
            <person name="Riley R."/>
            <person name="Andreopoulos W."/>
            <person name="Labutti K."/>
            <person name="Pangilinan J."/>
            <person name="Ruiz-Duenas F.J."/>
            <person name="Barrasa J.M."/>
            <person name="Sanchez-Garcia M."/>
            <person name="Camarero S."/>
            <person name="Miyauchi S."/>
            <person name="Serrano A."/>
            <person name="Linde D."/>
            <person name="Babiker R."/>
            <person name="Drula E."/>
            <person name="Ayuso-Fernandez I."/>
            <person name="Pacheco R."/>
            <person name="Padilla G."/>
            <person name="Ferreira P."/>
            <person name="Barriuso J."/>
            <person name="Kellner H."/>
            <person name="Castanera R."/>
            <person name="Alfaro M."/>
            <person name="Ramirez L."/>
            <person name="Pisabarro A.G."/>
            <person name="Kuo A."/>
            <person name="Tritt A."/>
            <person name="Lipzen A."/>
            <person name="He G."/>
            <person name="Yan M."/>
            <person name="Ng V."/>
            <person name="Cullen D."/>
            <person name="Martin F."/>
            <person name="Rosso M.-N."/>
            <person name="Henrissat B."/>
            <person name="Hibbett D."/>
            <person name="Martinez A.T."/>
            <person name="Grigoriev I.V."/>
        </authorList>
    </citation>
    <scope>NUCLEOTIDE SEQUENCE</scope>
    <source>
        <strain evidence="4">CIRM-BRFM 674</strain>
    </source>
</reference>
<dbReference type="GO" id="GO:0005524">
    <property type="term" value="F:ATP binding"/>
    <property type="evidence" value="ECO:0007669"/>
    <property type="project" value="UniProtKB-KW"/>
</dbReference>
<dbReference type="SMART" id="SM00382">
    <property type="entry name" value="AAA"/>
    <property type="match status" value="1"/>
</dbReference>
<gene>
    <name evidence="4" type="ORF">BDN70DRAFT_874938</name>
</gene>
<dbReference type="Gene3D" id="3.40.50.300">
    <property type="entry name" value="P-loop containing nucleotide triphosphate hydrolases"/>
    <property type="match status" value="1"/>
</dbReference>
<comment type="catalytic activity">
    <reaction evidence="1">
        <text>ATP + H2O = ADP + phosphate + H(+)</text>
        <dbReference type="Rhea" id="RHEA:13065"/>
        <dbReference type="ChEBI" id="CHEBI:15377"/>
        <dbReference type="ChEBI" id="CHEBI:15378"/>
        <dbReference type="ChEBI" id="CHEBI:30616"/>
        <dbReference type="ChEBI" id="CHEBI:43474"/>
        <dbReference type="ChEBI" id="CHEBI:456216"/>
        <dbReference type="EC" id="5.6.2.3"/>
    </reaction>
</comment>
<dbReference type="PANTHER" id="PTHR47642:SF5">
    <property type="entry name" value="ATP-DEPENDENT DNA HELICASE"/>
    <property type="match status" value="1"/>
</dbReference>
<feature type="compositionally biased region" description="Polar residues" evidence="2">
    <location>
        <begin position="20"/>
        <end position="38"/>
    </location>
</feature>
<evidence type="ECO:0000313" key="4">
    <source>
        <dbReference type="EMBL" id="KAF9482570.1"/>
    </source>
</evidence>
<feature type="domain" description="AAA+ ATPase" evidence="3">
    <location>
        <begin position="175"/>
        <end position="320"/>
    </location>
</feature>
<keyword evidence="1" id="KW-0378">Hydrolase</keyword>
<dbReference type="GO" id="GO:0006310">
    <property type="term" value="P:DNA recombination"/>
    <property type="evidence" value="ECO:0007669"/>
    <property type="project" value="UniProtKB-KW"/>
</dbReference>
<dbReference type="InterPro" id="IPR027417">
    <property type="entry name" value="P-loop_NTPase"/>
</dbReference>
<accession>A0A9P5Z9A0</accession>
<evidence type="ECO:0000256" key="1">
    <source>
        <dbReference type="RuleBase" id="RU363044"/>
    </source>
</evidence>
<dbReference type="InterPro" id="IPR010285">
    <property type="entry name" value="DNA_helicase_pif1-like_DEAD"/>
</dbReference>
<dbReference type="Proteomes" id="UP000807469">
    <property type="component" value="Unassembled WGS sequence"/>
</dbReference>
<organism evidence="4 5">
    <name type="scientific">Pholiota conissans</name>
    <dbReference type="NCBI Taxonomy" id="109636"/>
    <lineage>
        <taxon>Eukaryota</taxon>
        <taxon>Fungi</taxon>
        <taxon>Dikarya</taxon>
        <taxon>Basidiomycota</taxon>
        <taxon>Agaricomycotina</taxon>
        <taxon>Agaricomycetes</taxon>
        <taxon>Agaricomycetidae</taxon>
        <taxon>Agaricales</taxon>
        <taxon>Agaricineae</taxon>
        <taxon>Strophariaceae</taxon>
        <taxon>Pholiota</taxon>
    </lineage>
</organism>
<dbReference type="GO" id="GO:0006281">
    <property type="term" value="P:DNA repair"/>
    <property type="evidence" value="ECO:0007669"/>
    <property type="project" value="UniProtKB-KW"/>
</dbReference>
<feature type="compositionally biased region" description="Polar residues" evidence="2">
    <location>
        <begin position="1"/>
        <end position="12"/>
    </location>
</feature>
<feature type="region of interest" description="Disordered" evidence="2">
    <location>
        <begin position="1"/>
        <end position="55"/>
    </location>
</feature>
<keyword evidence="1" id="KW-0347">Helicase</keyword>
<keyword evidence="1" id="KW-0547">Nucleotide-binding</keyword>
<dbReference type="EMBL" id="MU155164">
    <property type="protein sequence ID" value="KAF9482570.1"/>
    <property type="molecule type" value="Genomic_DNA"/>
</dbReference>
<dbReference type="OrthoDB" id="432234at2759"/>
<dbReference type="GO" id="GO:0043139">
    <property type="term" value="F:5'-3' DNA helicase activity"/>
    <property type="evidence" value="ECO:0007669"/>
    <property type="project" value="UniProtKB-EC"/>
</dbReference>
<proteinExistence type="inferred from homology"/>
<dbReference type="Pfam" id="PF05970">
    <property type="entry name" value="PIF1"/>
    <property type="match status" value="1"/>
</dbReference>
<dbReference type="GO" id="GO:0016787">
    <property type="term" value="F:hydrolase activity"/>
    <property type="evidence" value="ECO:0007669"/>
    <property type="project" value="UniProtKB-KW"/>
</dbReference>
<evidence type="ECO:0000259" key="3">
    <source>
        <dbReference type="SMART" id="SM00382"/>
    </source>
</evidence>